<proteinExistence type="predicted"/>
<dbReference type="GO" id="GO:0016020">
    <property type="term" value="C:membrane"/>
    <property type="evidence" value="ECO:0007669"/>
    <property type="project" value="TreeGrafter"/>
</dbReference>
<name>A0A6P6X183_COFAR</name>
<evidence type="ECO:0000256" key="2">
    <source>
        <dbReference type="SAM" id="Phobius"/>
    </source>
</evidence>
<feature type="transmembrane region" description="Helical" evidence="2">
    <location>
        <begin position="589"/>
        <end position="608"/>
    </location>
</feature>
<feature type="transmembrane region" description="Helical" evidence="2">
    <location>
        <begin position="628"/>
        <end position="651"/>
    </location>
</feature>
<dbReference type="GeneID" id="113736695"/>
<feature type="region of interest" description="Disordered" evidence="1">
    <location>
        <begin position="231"/>
        <end position="261"/>
    </location>
</feature>
<dbReference type="Proteomes" id="UP001652660">
    <property type="component" value="Chromosome 3e"/>
</dbReference>
<reference evidence="4" key="1">
    <citation type="journal article" date="2025" name="Foods">
        <title>Unveiling the Microbial Signatures of Arabica Coffee Cherries: Insights into Ripeness Specific Diversity, Functional Traits, and Implications for Quality and Safety.</title>
        <authorList>
            <consortium name="RefSeq"/>
            <person name="Tenea G.N."/>
            <person name="Cifuentes V."/>
            <person name="Reyes P."/>
            <person name="Cevallos-Vallejos M."/>
        </authorList>
    </citation>
    <scope>NUCLEOTIDE SEQUENCE [LARGE SCALE GENOMIC DNA]</scope>
</reference>
<feature type="transmembrane region" description="Helical" evidence="2">
    <location>
        <begin position="672"/>
        <end position="693"/>
    </location>
</feature>
<keyword evidence="2" id="KW-1133">Transmembrane helix</keyword>
<dbReference type="AlphaFoldDB" id="A0A6P6X183"/>
<gene>
    <name evidence="5" type="primary">LOC113736695</name>
</gene>
<dbReference type="SMART" id="SM00248">
    <property type="entry name" value="ANK"/>
    <property type="match status" value="6"/>
</dbReference>
<protein>
    <submittedName>
        <fullName evidence="5">Uncharacterized protein isoform X2</fullName>
    </submittedName>
</protein>
<feature type="transmembrane region" description="Helical" evidence="2">
    <location>
        <begin position="705"/>
        <end position="725"/>
    </location>
</feature>
<feature type="region of interest" description="Disordered" evidence="1">
    <location>
        <begin position="337"/>
        <end position="377"/>
    </location>
</feature>
<dbReference type="Pfam" id="PF12796">
    <property type="entry name" value="Ank_2"/>
    <property type="match status" value="1"/>
</dbReference>
<organism evidence="4 5">
    <name type="scientific">Coffea arabica</name>
    <name type="common">Arabian coffee</name>
    <dbReference type="NCBI Taxonomy" id="13443"/>
    <lineage>
        <taxon>Eukaryota</taxon>
        <taxon>Viridiplantae</taxon>
        <taxon>Streptophyta</taxon>
        <taxon>Embryophyta</taxon>
        <taxon>Tracheophyta</taxon>
        <taxon>Spermatophyta</taxon>
        <taxon>Magnoliopsida</taxon>
        <taxon>eudicotyledons</taxon>
        <taxon>Gunneridae</taxon>
        <taxon>Pentapetalae</taxon>
        <taxon>asterids</taxon>
        <taxon>lamiids</taxon>
        <taxon>Gentianales</taxon>
        <taxon>Rubiaceae</taxon>
        <taxon>Ixoroideae</taxon>
        <taxon>Gardenieae complex</taxon>
        <taxon>Bertiereae - Coffeeae clade</taxon>
        <taxon>Coffeeae</taxon>
        <taxon>Coffea</taxon>
    </lineage>
</organism>
<evidence type="ECO:0000313" key="5">
    <source>
        <dbReference type="RefSeq" id="XP_027119572.1"/>
    </source>
</evidence>
<evidence type="ECO:0000259" key="3">
    <source>
        <dbReference type="Pfam" id="PF13962"/>
    </source>
</evidence>
<dbReference type="PANTHER" id="PTHR24177">
    <property type="entry name" value="CASKIN"/>
    <property type="match status" value="1"/>
</dbReference>
<dbReference type="InterPro" id="IPR036770">
    <property type="entry name" value="Ankyrin_rpt-contain_sf"/>
</dbReference>
<keyword evidence="2" id="KW-0812">Transmembrane</keyword>
<dbReference type="InterPro" id="IPR002110">
    <property type="entry name" value="Ankyrin_rpt"/>
</dbReference>
<reference evidence="5" key="2">
    <citation type="submission" date="2025-08" db="UniProtKB">
        <authorList>
            <consortium name="RefSeq"/>
        </authorList>
    </citation>
    <scope>IDENTIFICATION</scope>
    <source>
        <tissue evidence="5">Leaves</tissue>
    </source>
</reference>
<keyword evidence="4" id="KW-1185">Reference proteome</keyword>
<accession>A0A6P6X183</accession>
<feature type="transmembrane region" description="Helical" evidence="2">
    <location>
        <begin position="273"/>
        <end position="293"/>
    </location>
</feature>
<dbReference type="InterPro" id="IPR026961">
    <property type="entry name" value="PGG_dom"/>
</dbReference>
<sequence length="745" mass="84173">MSEIKQEQPMEFDIDNLFEWTMKKNWKEVLNVCRNNPSACMAKLTKSEDTALHIAVSSFHADQIDANGQAKVVSDLVESLPPDQAVEILKVQNDKGDTPLHLAAALGSATICICIARKDHVLISERNLKGETPLFMAAHHGKMEAFLQLHKLYRKSAEEPDDRLYRRNDGDTILHSAISGEYFGVLVRELKKQKFKDSGINYPDNYQTCVKFIHLPWAAFRTITALGKDCGPRQEPGSKADAENPKNEEEEHQEKELKDEHPFPENYTTCIQLFKFAMNVVLVVLGIGIWKISKIREKKERHKWAVQVMDKLIEHEANYKYSHNGGRPVDNVEQMYPERIKPPSTPPPEHDTYSSSEDTGSKSKDKQEHEDGIKLDAQTKDVKETRIVAANMDIKETVKKILETFPAIIQDLDANAKNALLLTVNLAKMQDPTTKDVKKETPILLAAKMGVTEVVKKILETFPVAIQDLDANEKNALLLAVENRQNKVFDLLMMMKLPEFVLYQVDNEGNSALHLAAKFQEHQPWRIPGAALQMQWEIKWYKHVKHSMPPQCFIQYNKKGETAGKIFMKTHEKLVKDGSKWMIKTSESCSLVAALIATVAFATSSTIPGGPDQKSGHPVLEKQPAFNVFSVASLVALCFSVTALVFFLAILTSRCQKKDFKKSLPRKLLFGLTSLFTSISAVLVSFCAGHFFMLSDQIHSAALPLYAVACLPITFFAFAQLPLYFDLLWSIIRKVPVRSYKVYYH</sequence>
<keyword evidence="2" id="KW-0472">Membrane</keyword>
<dbReference type="Pfam" id="PF13962">
    <property type="entry name" value="PGG"/>
    <property type="match status" value="1"/>
</dbReference>
<dbReference type="SUPFAM" id="SSF48403">
    <property type="entry name" value="Ankyrin repeat"/>
    <property type="match status" value="2"/>
</dbReference>
<dbReference type="PANTHER" id="PTHR24177:SF470">
    <property type="entry name" value="ANKYRIN REPEAT PROTEIN"/>
    <property type="match status" value="1"/>
</dbReference>
<dbReference type="RefSeq" id="XP_027119572.1">
    <property type="nucleotide sequence ID" value="XM_027263771.2"/>
</dbReference>
<dbReference type="Gene3D" id="1.25.40.20">
    <property type="entry name" value="Ankyrin repeat-containing domain"/>
    <property type="match status" value="2"/>
</dbReference>
<feature type="domain" description="PGG" evidence="3">
    <location>
        <begin position="580"/>
        <end position="692"/>
    </location>
</feature>
<feature type="compositionally biased region" description="Basic and acidic residues" evidence="1">
    <location>
        <begin position="359"/>
        <end position="377"/>
    </location>
</feature>
<evidence type="ECO:0000256" key="1">
    <source>
        <dbReference type="SAM" id="MobiDB-lite"/>
    </source>
</evidence>
<evidence type="ECO:0000313" key="4">
    <source>
        <dbReference type="Proteomes" id="UP001652660"/>
    </source>
</evidence>